<dbReference type="Proteomes" id="UP001232992">
    <property type="component" value="Unassembled WGS sequence"/>
</dbReference>
<evidence type="ECO:0000256" key="1">
    <source>
        <dbReference type="SAM" id="Phobius"/>
    </source>
</evidence>
<dbReference type="EMBL" id="JAQOSQ010000010">
    <property type="protein sequence ID" value="MDJ1183884.1"/>
    <property type="molecule type" value="Genomic_DNA"/>
</dbReference>
<dbReference type="PANTHER" id="PTHR36785:SF1">
    <property type="entry name" value="OS05G0502500 PROTEIN"/>
    <property type="match status" value="1"/>
</dbReference>
<proteinExistence type="predicted"/>
<keyword evidence="1" id="KW-1133">Transmembrane helix</keyword>
<keyword evidence="1" id="KW-0812">Transmembrane</keyword>
<protein>
    <recommendedName>
        <fullName evidence="4">Zinc ribbon domain-containing protein</fullName>
    </recommendedName>
</protein>
<feature type="transmembrane region" description="Helical" evidence="1">
    <location>
        <begin position="12"/>
        <end position="30"/>
    </location>
</feature>
<accession>A0ABT7BXG8</accession>
<gene>
    <name evidence="2" type="ORF">PMH09_11870</name>
</gene>
<organism evidence="2 3">
    <name type="scientific">Roseofilum casamattae BLCC-M143</name>
    <dbReference type="NCBI Taxonomy" id="3022442"/>
    <lineage>
        <taxon>Bacteria</taxon>
        <taxon>Bacillati</taxon>
        <taxon>Cyanobacteriota</taxon>
        <taxon>Cyanophyceae</taxon>
        <taxon>Desertifilales</taxon>
        <taxon>Desertifilaceae</taxon>
        <taxon>Roseofilum</taxon>
        <taxon>Roseofilum casamattae</taxon>
    </lineage>
</organism>
<keyword evidence="1" id="KW-0472">Membrane</keyword>
<evidence type="ECO:0008006" key="4">
    <source>
        <dbReference type="Google" id="ProtNLM"/>
    </source>
</evidence>
<evidence type="ECO:0000313" key="3">
    <source>
        <dbReference type="Proteomes" id="UP001232992"/>
    </source>
</evidence>
<sequence length="127" mass="13887">MNLDGWKKLQLNLSGLGFWLAVFGGVWLLGSIGLGWIVHSILILIALIAIAPIVILFVFRWWLQRNIIESSCPVCQTSFTALNNTQCGCPNCGTPLQVSAQGFSRITADGTIDVEAIDVSVQQLEDR</sequence>
<feature type="transmembrane region" description="Helical" evidence="1">
    <location>
        <begin position="36"/>
        <end position="59"/>
    </location>
</feature>
<reference evidence="2 3" key="1">
    <citation type="submission" date="2023-01" db="EMBL/GenBank/DDBJ databases">
        <title>Novel diversity within Roseofilum (Cyanobacteria; Desertifilaceae) from marine benthic mats with descriptions of four novel species.</title>
        <authorList>
            <person name="Wang Y."/>
            <person name="Berthold D.E."/>
            <person name="Hu J."/>
            <person name="Lefler F.W."/>
            <person name="Laughinghouse H.D. IV."/>
        </authorList>
    </citation>
    <scope>NUCLEOTIDE SEQUENCE [LARGE SCALE GENOMIC DNA]</scope>
    <source>
        <strain evidence="2 3">BLCC-M143</strain>
    </source>
</reference>
<keyword evidence="3" id="KW-1185">Reference proteome</keyword>
<comment type="caution">
    <text evidence="2">The sequence shown here is derived from an EMBL/GenBank/DDBJ whole genome shotgun (WGS) entry which is preliminary data.</text>
</comment>
<dbReference type="RefSeq" id="WP_283758536.1">
    <property type="nucleotide sequence ID" value="NZ_JAQOSQ010000010.1"/>
</dbReference>
<name>A0ABT7BXG8_9CYAN</name>
<evidence type="ECO:0000313" key="2">
    <source>
        <dbReference type="EMBL" id="MDJ1183884.1"/>
    </source>
</evidence>
<dbReference type="PANTHER" id="PTHR36785">
    <property type="entry name" value="OS05G0502500 PROTEIN"/>
    <property type="match status" value="1"/>
</dbReference>